<accession>A0A1T2X1M0</accession>
<gene>
    <name evidence="2" type="ORF">BVG16_26860</name>
</gene>
<keyword evidence="3" id="KW-1185">Reference proteome</keyword>
<dbReference type="Proteomes" id="UP000190188">
    <property type="component" value="Unassembled WGS sequence"/>
</dbReference>
<organism evidence="2 3">
    <name type="scientific">Paenibacillus selenitireducens</name>
    <dbReference type="NCBI Taxonomy" id="1324314"/>
    <lineage>
        <taxon>Bacteria</taxon>
        <taxon>Bacillati</taxon>
        <taxon>Bacillota</taxon>
        <taxon>Bacilli</taxon>
        <taxon>Bacillales</taxon>
        <taxon>Paenibacillaceae</taxon>
        <taxon>Paenibacillus</taxon>
    </lineage>
</organism>
<protein>
    <recommendedName>
        <fullName evidence="4">Copper amine oxidase-like N-terminal domain-containing protein</fullName>
    </recommendedName>
</protein>
<dbReference type="STRING" id="1324314.BVG16_26860"/>
<evidence type="ECO:0000313" key="2">
    <source>
        <dbReference type="EMBL" id="OPA73715.1"/>
    </source>
</evidence>
<evidence type="ECO:0008006" key="4">
    <source>
        <dbReference type="Google" id="ProtNLM"/>
    </source>
</evidence>
<evidence type="ECO:0000313" key="3">
    <source>
        <dbReference type="Proteomes" id="UP000190188"/>
    </source>
</evidence>
<name>A0A1T2X1M0_9BACL</name>
<reference evidence="2 3" key="1">
    <citation type="submission" date="2017-01" db="EMBL/GenBank/DDBJ databases">
        <title>Genome analysis of Paenibacillus selenitrireducens ES3-24.</title>
        <authorList>
            <person name="Xu D."/>
            <person name="Yao R."/>
            <person name="Zheng S."/>
        </authorList>
    </citation>
    <scope>NUCLEOTIDE SEQUENCE [LARGE SCALE GENOMIC DNA]</scope>
    <source>
        <strain evidence="2 3">ES3-24</strain>
    </source>
</reference>
<dbReference type="EMBL" id="MSZX01000014">
    <property type="protein sequence ID" value="OPA73715.1"/>
    <property type="molecule type" value="Genomic_DNA"/>
</dbReference>
<dbReference type="AlphaFoldDB" id="A0A1T2X1M0"/>
<evidence type="ECO:0000256" key="1">
    <source>
        <dbReference type="SAM" id="SignalP"/>
    </source>
</evidence>
<dbReference type="OrthoDB" id="337615at2"/>
<feature type="chain" id="PRO_5010538283" description="Copper amine oxidase-like N-terminal domain-containing protein" evidence="1">
    <location>
        <begin position="25"/>
        <end position="225"/>
    </location>
</feature>
<proteinExistence type="predicted"/>
<comment type="caution">
    <text evidence="2">The sequence shown here is derived from an EMBL/GenBank/DDBJ whole genome shotgun (WGS) entry which is preliminary data.</text>
</comment>
<keyword evidence="1" id="KW-0732">Signal</keyword>
<sequence>MKKAIVASITGAALLVGISTGVYAGTNMKKIEAYLNGDVKVRVNGKVAQFNDDKGLALQPITYNGNVYVPIKGIGNALQVPVTSDTKNNEIIVGEKVNGTPLNAEDFNKTPYSKDPKHTNYKGTNYKEVLYEHFDGGGAPSLFFTPNKKYKKLVFKIAAIDGNITSVKISDLDQNVLLKEVDTITPEDGLKEIEVDIGGVKTIAVNLQVNTDAGYMVPLISSYYK</sequence>
<dbReference type="RefSeq" id="WP_078502281.1">
    <property type="nucleotide sequence ID" value="NZ_MSZX01000014.1"/>
</dbReference>
<feature type="signal peptide" evidence="1">
    <location>
        <begin position="1"/>
        <end position="24"/>
    </location>
</feature>